<keyword evidence="7 9" id="KW-0067">ATP-binding</keyword>
<evidence type="ECO:0000256" key="5">
    <source>
        <dbReference type="ARBA" id="ARBA00022741"/>
    </source>
</evidence>
<dbReference type="CDD" id="cd02021">
    <property type="entry name" value="GntK"/>
    <property type="match status" value="1"/>
</dbReference>
<keyword evidence="5 9" id="KW-0547">Nucleotide-binding</keyword>
<dbReference type="GO" id="GO:0005524">
    <property type="term" value="F:ATP binding"/>
    <property type="evidence" value="ECO:0007669"/>
    <property type="project" value="UniProtKB-KW"/>
</dbReference>
<comment type="pathway">
    <text evidence="1 9">Carbohydrate acid metabolism; D-gluconate degradation.</text>
</comment>
<dbReference type="PANTHER" id="PTHR43442">
    <property type="entry name" value="GLUCONOKINASE-RELATED"/>
    <property type="match status" value="1"/>
</dbReference>
<dbReference type="EMBL" id="GL377595">
    <property type="protein sequence ID" value="EFJ22682.1"/>
    <property type="molecule type" value="Genomic_DNA"/>
</dbReference>
<dbReference type="Pfam" id="PF01202">
    <property type="entry name" value="SKI"/>
    <property type="match status" value="1"/>
</dbReference>
<dbReference type="SUPFAM" id="SSF52540">
    <property type="entry name" value="P-loop containing nucleoside triphosphate hydrolases"/>
    <property type="match status" value="1"/>
</dbReference>
<accession>D8RZ44</accession>
<proteinExistence type="inferred from homology"/>
<dbReference type="OMA" id="HFIYLRA"/>
<dbReference type="UniPathway" id="UPA00792"/>
<evidence type="ECO:0000256" key="6">
    <source>
        <dbReference type="ARBA" id="ARBA00022777"/>
    </source>
</evidence>
<evidence type="ECO:0000256" key="4">
    <source>
        <dbReference type="ARBA" id="ARBA00022679"/>
    </source>
</evidence>
<evidence type="ECO:0000256" key="3">
    <source>
        <dbReference type="ARBA" id="ARBA00012054"/>
    </source>
</evidence>
<evidence type="ECO:0000256" key="9">
    <source>
        <dbReference type="RuleBase" id="RU363066"/>
    </source>
</evidence>
<dbReference type="FunCoup" id="D8RZ44">
    <property type="interactions" value="1084"/>
</dbReference>
<protein>
    <recommendedName>
        <fullName evidence="3 9">Gluconokinase</fullName>
        <ecNumber evidence="3 9">2.7.1.12</ecNumber>
    </recommendedName>
</protein>
<dbReference type="GO" id="GO:0005975">
    <property type="term" value="P:carbohydrate metabolic process"/>
    <property type="evidence" value="ECO:0007669"/>
    <property type="project" value="InterPro"/>
</dbReference>
<dbReference type="eggNOG" id="KOG3354">
    <property type="taxonomic scope" value="Eukaryota"/>
</dbReference>
<dbReference type="STRING" id="88036.D8RZ44"/>
<evidence type="ECO:0000256" key="1">
    <source>
        <dbReference type="ARBA" id="ARBA00004875"/>
    </source>
</evidence>
<dbReference type="AlphaFoldDB" id="D8RZ44"/>
<evidence type="ECO:0000313" key="10">
    <source>
        <dbReference type="EMBL" id="EFJ22682.1"/>
    </source>
</evidence>
<evidence type="ECO:0000313" key="11">
    <source>
        <dbReference type="Proteomes" id="UP000001514"/>
    </source>
</evidence>
<dbReference type="InterPro" id="IPR027417">
    <property type="entry name" value="P-loop_NTPase"/>
</dbReference>
<dbReference type="Gramene" id="EFJ22682">
    <property type="protein sequence ID" value="EFJ22682"/>
    <property type="gene ID" value="SELMODRAFT_151201"/>
</dbReference>
<reference evidence="10 11" key="1">
    <citation type="journal article" date="2011" name="Science">
        <title>The Selaginella genome identifies genetic changes associated with the evolution of vascular plants.</title>
        <authorList>
            <person name="Banks J.A."/>
            <person name="Nishiyama T."/>
            <person name="Hasebe M."/>
            <person name="Bowman J.L."/>
            <person name="Gribskov M."/>
            <person name="dePamphilis C."/>
            <person name="Albert V.A."/>
            <person name="Aono N."/>
            <person name="Aoyama T."/>
            <person name="Ambrose B.A."/>
            <person name="Ashton N.W."/>
            <person name="Axtell M.J."/>
            <person name="Barker E."/>
            <person name="Barker M.S."/>
            <person name="Bennetzen J.L."/>
            <person name="Bonawitz N.D."/>
            <person name="Chapple C."/>
            <person name="Cheng C."/>
            <person name="Correa L.G."/>
            <person name="Dacre M."/>
            <person name="DeBarry J."/>
            <person name="Dreyer I."/>
            <person name="Elias M."/>
            <person name="Engstrom E.M."/>
            <person name="Estelle M."/>
            <person name="Feng L."/>
            <person name="Finet C."/>
            <person name="Floyd S.K."/>
            <person name="Frommer W.B."/>
            <person name="Fujita T."/>
            <person name="Gramzow L."/>
            <person name="Gutensohn M."/>
            <person name="Harholt J."/>
            <person name="Hattori M."/>
            <person name="Heyl A."/>
            <person name="Hirai T."/>
            <person name="Hiwatashi Y."/>
            <person name="Ishikawa M."/>
            <person name="Iwata M."/>
            <person name="Karol K.G."/>
            <person name="Koehler B."/>
            <person name="Kolukisaoglu U."/>
            <person name="Kubo M."/>
            <person name="Kurata T."/>
            <person name="Lalonde S."/>
            <person name="Li K."/>
            <person name="Li Y."/>
            <person name="Litt A."/>
            <person name="Lyons E."/>
            <person name="Manning G."/>
            <person name="Maruyama T."/>
            <person name="Michael T.P."/>
            <person name="Mikami K."/>
            <person name="Miyazaki S."/>
            <person name="Morinaga S."/>
            <person name="Murata T."/>
            <person name="Mueller-Roeber B."/>
            <person name="Nelson D.R."/>
            <person name="Obara M."/>
            <person name="Oguri Y."/>
            <person name="Olmstead R.G."/>
            <person name="Onodera N."/>
            <person name="Petersen B.L."/>
            <person name="Pils B."/>
            <person name="Prigge M."/>
            <person name="Rensing S.A."/>
            <person name="Riano-Pachon D.M."/>
            <person name="Roberts A.W."/>
            <person name="Sato Y."/>
            <person name="Scheller H.V."/>
            <person name="Schulz B."/>
            <person name="Schulz C."/>
            <person name="Shakirov E.V."/>
            <person name="Shibagaki N."/>
            <person name="Shinohara N."/>
            <person name="Shippen D.E."/>
            <person name="Soerensen I."/>
            <person name="Sotooka R."/>
            <person name="Sugimoto N."/>
            <person name="Sugita M."/>
            <person name="Sumikawa N."/>
            <person name="Tanurdzic M."/>
            <person name="Theissen G."/>
            <person name="Ulvskov P."/>
            <person name="Wakazuki S."/>
            <person name="Weng J.K."/>
            <person name="Willats W.W."/>
            <person name="Wipf D."/>
            <person name="Wolf P.G."/>
            <person name="Yang L."/>
            <person name="Zimmer A.D."/>
            <person name="Zhu Q."/>
            <person name="Mitros T."/>
            <person name="Hellsten U."/>
            <person name="Loque D."/>
            <person name="Otillar R."/>
            <person name="Salamov A."/>
            <person name="Schmutz J."/>
            <person name="Shapiro H."/>
            <person name="Lindquist E."/>
            <person name="Lucas S."/>
            <person name="Rokhsar D."/>
            <person name="Grigoriev I.V."/>
        </authorList>
    </citation>
    <scope>NUCLEOTIDE SEQUENCE [LARGE SCALE GENOMIC DNA]</scope>
</reference>
<keyword evidence="6 9" id="KW-0418">Kinase</keyword>
<dbReference type="EC" id="2.7.1.12" evidence="3 9"/>
<sequence>MAATSKCAFDSSPGLGIVVFGVSGSGKTTIGRLIAEKLGCEFLDADDYHSGNSIEKMRSGIPLSDSDRLPWLEKLRDLLAAYLVEEKPVVLACSALKSSYRDILRGASDERERKTREKSRVVFVYLRVSDLITARVESRFKAGGHYMPPSLLKSQLALLEVGDQQEHDVVTVDTSSEARVVAGDALNKLRSLLKTP</sequence>
<comment type="similarity">
    <text evidence="2 9">Belongs to the gluconokinase GntK/GntV family.</text>
</comment>
<keyword evidence="4 9" id="KW-0808">Transferase</keyword>
<evidence type="ECO:0000256" key="8">
    <source>
        <dbReference type="ARBA" id="ARBA00048090"/>
    </source>
</evidence>
<dbReference type="Proteomes" id="UP000001514">
    <property type="component" value="Unassembled WGS sequence"/>
</dbReference>
<dbReference type="HOGENOM" id="CLU_077168_4_1_1"/>
<evidence type="ECO:0000256" key="2">
    <source>
        <dbReference type="ARBA" id="ARBA00008420"/>
    </source>
</evidence>
<keyword evidence="11" id="KW-1185">Reference proteome</keyword>
<name>D8RZ44_SELML</name>
<dbReference type="InParanoid" id="D8RZ44"/>
<dbReference type="FunFam" id="3.40.50.300:FF:000522">
    <property type="entry name" value="Gluconokinase"/>
    <property type="match status" value="1"/>
</dbReference>
<dbReference type="InterPro" id="IPR006001">
    <property type="entry name" value="Therm_gnt_kin"/>
</dbReference>
<comment type="catalytic activity">
    <reaction evidence="8 9">
        <text>D-gluconate + ATP = 6-phospho-D-gluconate + ADP + H(+)</text>
        <dbReference type="Rhea" id="RHEA:19433"/>
        <dbReference type="ChEBI" id="CHEBI:15378"/>
        <dbReference type="ChEBI" id="CHEBI:18391"/>
        <dbReference type="ChEBI" id="CHEBI:30616"/>
        <dbReference type="ChEBI" id="CHEBI:58759"/>
        <dbReference type="ChEBI" id="CHEBI:456216"/>
        <dbReference type="EC" id="2.7.1.12"/>
    </reaction>
</comment>
<dbReference type="PANTHER" id="PTHR43442:SF3">
    <property type="entry name" value="GLUCONOKINASE-RELATED"/>
    <property type="match status" value="1"/>
</dbReference>
<dbReference type="GO" id="GO:0046316">
    <property type="term" value="F:gluconokinase activity"/>
    <property type="evidence" value="ECO:0000318"/>
    <property type="project" value="GO_Central"/>
</dbReference>
<organism evidence="11">
    <name type="scientific">Selaginella moellendorffii</name>
    <name type="common">Spikemoss</name>
    <dbReference type="NCBI Taxonomy" id="88036"/>
    <lineage>
        <taxon>Eukaryota</taxon>
        <taxon>Viridiplantae</taxon>
        <taxon>Streptophyta</taxon>
        <taxon>Embryophyta</taxon>
        <taxon>Tracheophyta</taxon>
        <taxon>Lycopodiopsida</taxon>
        <taxon>Selaginellales</taxon>
        <taxon>Selaginellaceae</taxon>
        <taxon>Selaginella</taxon>
    </lineage>
</organism>
<dbReference type="NCBIfam" id="TIGR01313">
    <property type="entry name" value="therm_gnt_kin"/>
    <property type="match status" value="1"/>
</dbReference>
<dbReference type="OrthoDB" id="275177at2759"/>
<evidence type="ECO:0000256" key="7">
    <source>
        <dbReference type="ARBA" id="ARBA00022840"/>
    </source>
</evidence>
<dbReference type="KEGG" id="smo:SELMODRAFT_151201"/>
<dbReference type="Gene3D" id="3.40.50.300">
    <property type="entry name" value="P-loop containing nucleotide triphosphate hydrolases"/>
    <property type="match status" value="1"/>
</dbReference>
<dbReference type="InterPro" id="IPR031322">
    <property type="entry name" value="Shikimate/glucono_kinase"/>
</dbReference>
<gene>
    <name evidence="10" type="ORF">SELMODRAFT_151201</name>
</gene>